<dbReference type="EMBL" id="LANI01000039">
    <property type="protein sequence ID" value="KKJ75194.1"/>
    <property type="molecule type" value="Genomic_DNA"/>
</dbReference>
<dbReference type="PROSITE" id="PS51379">
    <property type="entry name" value="4FE4S_FER_2"/>
    <property type="match status" value="1"/>
</dbReference>
<accession>A0A0M2R452</accession>
<organism evidence="2 3">
    <name type="scientific">Kiloniella litopenaei</name>
    <dbReference type="NCBI Taxonomy" id="1549748"/>
    <lineage>
        <taxon>Bacteria</taxon>
        <taxon>Pseudomonadati</taxon>
        <taxon>Pseudomonadota</taxon>
        <taxon>Alphaproteobacteria</taxon>
        <taxon>Rhodospirillales</taxon>
        <taxon>Kiloniellaceae</taxon>
        <taxon>Kiloniella</taxon>
    </lineage>
</organism>
<proteinExistence type="predicted"/>
<dbReference type="InterPro" id="IPR017896">
    <property type="entry name" value="4Fe4S_Fe-S-bd"/>
</dbReference>
<feature type="domain" description="4Fe-4S ferredoxin-type" evidence="1">
    <location>
        <begin position="149"/>
        <end position="180"/>
    </location>
</feature>
<protein>
    <recommendedName>
        <fullName evidence="1">4Fe-4S ferredoxin-type domain-containing protein</fullName>
    </recommendedName>
</protein>
<dbReference type="STRING" id="1549748.WH95_19760"/>
<sequence>MKLNDISDDLLNSGFVLRGVFHPEPEDQVPDLSSDQPTQSVIMVGNVGSGDFWNAYKQSDEFLDAVSDPMDSWTKRIVAPIAAKAQGEVLFPSDGPPYYPFQKWASRAEVLFPSPIGLFISPEWGTWHALRAAILLPVKIEIPHAVSEDPGSCLTSPCLDCKDQPCLKTCPADAFSIEQGYDYLACARHVASDEGVSCSSAGCLARRVCPIGQEYTLCSEHAAFHMSAFIGERKRLGEI</sequence>
<comment type="caution">
    <text evidence="2">The sequence shown here is derived from an EMBL/GenBank/DDBJ whole genome shotgun (WGS) entry which is preliminary data.</text>
</comment>
<evidence type="ECO:0000259" key="1">
    <source>
        <dbReference type="PROSITE" id="PS51379"/>
    </source>
</evidence>
<keyword evidence="3" id="KW-1185">Reference proteome</keyword>
<gene>
    <name evidence="2" type="ORF">WH95_19760</name>
</gene>
<evidence type="ECO:0000313" key="3">
    <source>
        <dbReference type="Proteomes" id="UP000034491"/>
    </source>
</evidence>
<evidence type="ECO:0000313" key="2">
    <source>
        <dbReference type="EMBL" id="KKJ75194.1"/>
    </source>
</evidence>
<name>A0A0M2R452_9PROT</name>
<dbReference type="Proteomes" id="UP000034491">
    <property type="component" value="Unassembled WGS sequence"/>
</dbReference>
<dbReference type="AlphaFoldDB" id="A0A0M2R452"/>
<reference evidence="2 3" key="1">
    <citation type="submission" date="2015-03" db="EMBL/GenBank/DDBJ databases">
        <title>Genome sequence of Kiloniella sp. P1-1, isolated from the gut microflora of Pacific white shrimp, Penaeus vannamei.</title>
        <authorList>
            <person name="Shao Z."/>
            <person name="Wang L."/>
            <person name="Li X."/>
        </authorList>
    </citation>
    <scope>NUCLEOTIDE SEQUENCE [LARGE SCALE GENOMIC DNA]</scope>
    <source>
        <strain evidence="2 3">P1-1</strain>
    </source>
</reference>